<organism evidence="4 5">
    <name type="scientific">Frigoriglobus tundricola</name>
    <dbReference type="NCBI Taxonomy" id="2774151"/>
    <lineage>
        <taxon>Bacteria</taxon>
        <taxon>Pseudomonadati</taxon>
        <taxon>Planctomycetota</taxon>
        <taxon>Planctomycetia</taxon>
        <taxon>Gemmatales</taxon>
        <taxon>Gemmataceae</taxon>
        <taxon>Frigoriglobus</taxon>
    </lineage>
</organism>
<dbReference type="NCBIfam" id="TIGR01443">
    <property type="entry name" value="intein_Cterm"/>
    <property type="match status" value="1"/>
</dbReference>
<sequence>MNLGFYNTNLPPHLRVLKDEIEGYARGYGLDFFETIFEVVDADDLNEIAAYGGFPTRYPHWSFGMQYEELKKGYEYGLSKIYEMVINNDPCYAYLMRCNHTVDQKLVMAHVYGHCDFFKNNAYFGHTTRKMMDEIANHAARIRHYVSRFGEDEVEAFMDKCMSIDDLIDIHSVAIKRRDDPSKYDFSPATGEDPAAEAAAPRFKAKPYMADYINPPSAIKAEDDERARAAQRVAKFPDRPEKDVLLFLIEHAPMKNWQRDVLSIVRDEAYYFYPQAQTKIMNEGWACTVAGSRVATDRGLLKIEDVVNERAAVRVSDGTEAQPVYDWARFEDRETVRICTRRGLELEGSLTHRLMLPGGAWKPLSDVTTGDRLKLARGSDLWAAEPVRINWVPESRLTLGAAAAEAGVSIWTVPRYRDGKAVRKRAAIAAVVDRYEQQFGAVSYMQNGRAAVRTPEVVDERFGAFLGYLIGDGHISDVKRVIGLTTGDEPQADHFAALTEDLFGTVPRKKWDKTKWRVLFSSRTVQDLLVSLGLKTGFAARVKDVPECVLRSPKPVVAAFLRALYDCDGYAGPAGVILSTSSEAMSKTVQLLLLNFGVLSTRRPHKDECWHVHTQGRSAQVFREQIGFGLERKQTRLAEYIENRKWFKAEGDEDEVISVERRRADVFDISVETTHRYVAQGLINHNSFWHSTIMTQKVLDPSEVIDYADHHSGTMATSSRRLNPYKLGIELLRDVERRWNMGQFGTEWENCEDMDKKRTWNRDLGLGRQKIFEVRKIHNDITFIDTFLTPEFCKEYNLFSFNYQDQTKNYVIESREFQKVKQRLLFSLTNFGKPWIYVLDGNHRNRGELLLRHEHQGVDLKVDEARDVLANIQFMWSRPVHLETISDGQPSVLSFDGTEHTQQVIGGSDDAARKAASKAK</sequence>
<dbReference type="InterPro" id="IPR003586">
    <property type="entry name" value="Hint_dom_C"/>
</dbReference>
<keyword evidence="2" id="KW-0651">Protein splicing</keyword>
<dbReference type="InterPro" id="IPR057008">
    <property type="entry name" value="SpoVR-like_C"/>
</dbReference>
<dbReference type="InterPro" id="IPR004860">
    <property type="entry name" value="LAGLIDADG_dom"/>
</dbReference>
<dbReference type="Gene3D" id="3.10.28.10">
    <property type="entry name" value="Homing endonucleases"/>
    <property type="match status" value="1"/>
</dbReference>
<dbReference type="InterPro" id="IPR056174">
    <property type="entry name" value="SpoVR_N"/>
</dbReference>
<dbReference type="InterPro" id="IPR004042">
    <property type="entry name" value="Intein_endonuc_central"/>
</dbReference>
<dbReference type="SMART" id="SM00305">
    <property type="entry name" value="HintC"/>
    <property type="match status" value="1"/>
</dbReference>
<gene>
    <name evidence="4" type="ORF">FTUN_1595</name>
</gene>
<dbReference type="EMBL" id="CP053452">
    <property type="protein sequence ID" value="QJW94076.1"/>
    <property type="molecule type" value="Genomic_DNA"/>
</dbReference>
<evidence type="ECO:0000313" key="5">
    <source>
        <dbReference type="Proteomes" id="UP000503447"/>
    </source>
</evidence>
<dbReference type="Proteomes" id="UP000503447">
    <property type="component" value="Chromosome"/>
</dbReference>
<evidence type="ECO:0000256" key="2">
    <source>
        <dbReference type="ARBA" id="ARBA00023000"/>
    </source>
</evidence>
<dbReference type="SUPFAM" id="SSF55608">
    <property type="entry name" value="Homing endonucleases"/>
    <property type="match status" value="1"/>
</dbReference>
<dbReference type="PANTHER" id="PTHR30029">
    <property type="entry name" value="STAGE V SPORULATION PROTEIN R"/>
    <property type="match status" value="1"/>
</dbReference>
<accession>A0A6M5YLA5</accession>
<dbReference type="Pfam" id="PF24755">
    <property type="entry name" value="SpoVR_C"/>
    <property type="match status" value="1"/>
</dbReference>
<dbReference type="InterPro" id="IPR006141">
    <property type="entry name" value="Intein_N"/>
</dbReference>
<dbReference type="InterPro" id="IPR030934">
    <property type="entry name" value="Intein_C"/>
</dbReference>
<dbReference type="PROSITE" id="PS50817">
    <property type="entry name" value="INTEIN_N_TER"/>
    <property type="match status" value="1"/>
</dbReference>
<dbReference type="GO" id="GO:0016539">
    <property type="term" value="P:intein-mediated protein splicing"/>
    <property type="evidence" value="ECO:0007669"/>
    <property type="project" value="InterPro"/>
</dbReference>
<name>A0A6M5YLA5_9BACT</name>
<keyword evidence="1" id="KW-0068">Autocatalytic cleavage</keyword>
<dbReference type="PROSITE" id="PS50819">
    <property type="entry name" value="INTEIN_ENDONUCLEASE"/>
    <property type="match status" value="1"/>
</dbReference>
<dbReference type="GO" id="GO:0004519">
    <property type="term" value="F:endonuclease activity"/>
    <property type="evidence" value="ECO:0007669"/>
    <property type="project" value="InterPro"/>
</dbReference>
<dbReference type="Pfam" id="PF04293">
    <property type="entry name" value="SpoVR"/>
    <property type="match status" value="2"/>
</dbReference>
<reference evidence="5" key="1">
    <citation type="submission" date="2020-05" db="EMBL/GenBank/DDBJ databases">
        <title>Frigoriglobus tundricola gen. nov., sp. nov., a psychrotolerant cellulolytic planctomycete of the family Gemmataceae with two divergent copies of 16S rRNA gene.</title>
        <authorList>
            <person name="Kulichevskaya I.S."/>
            <person name="Ivanova A.A."/>
            <person name="Naumoff D.G."/>
            <person name="Beletsky A.V."/>
            <person name="Rijpstra W.I.C."/>
            <person name="Sinninghe Damste J.S."/>
            <person name="Mardanov A.V."/>
            <person name="Ravin N.V."/>
            <person name="Dedysh S.N."/>
        </authorList>
    </citation>
    <scope>NUCLEOTIDE SEQUENCE [LARGE SCALE GENOMIC DNA]</scope>
    <source>
        <strain evidence="5">PL17</strain>
    </source>
</reference>
<dbReference type="RefSeq" id="WP_171470153.1">
    <property type="nucleotide sequence ID" value="NZ_CP053452.2"/>
</dbReference>
<evidence type="ECO:0000313" key="4">
    <source>
        <dbReference type="EMBL" id="QJW94076.1"/>
    </source>
</evidence>
<dbReference type="SUPFAM" id="SSF51294">
    <property type="entry name" value="Hedgehog/intein (Hint) domain"/>
    <property type="match status" value="1"/>
</dbReference>
<dbReference type="KEGG" id="ftj:FTUN_1595"/>
<dbReference type="PANTHER" id="PTHR30029:SF2">
    <property type="entry name" value="STAGE V SPORULATION PROTEIN R"/>
    <property type="match status" value="1"/>
</dbReference>
<dbReference type="PRINTS" id="PR00379">
    <property type="entry name" value="INTEIN"/>
</dbReference>
<protein>
    <submittedName>
        <fullName evidence="4">SpoVR-like protein</fullName>
    </submittedName>
</protein>
<dbReference type="InterPro" id="IPR036844">
    <property type="entry name" value="Hint_dom_sf"/>
</dbReference>
<evidence type="ECO:0000256" key="1">
    <source>
        <dbReference type="ARBA" id="ARBA00022813"/>
    </source>
</evidence>
<dbReference type="PROSITE" id="PS50818">
    <property type="entry name" value="INTEIN_C_TER"/>
    <property type="match status" value="1"/>
</dbReference>
<proteinExistence type="predicted"/>
<keyword evidence="5" id="KW-1185">Reference proteome</keyword>
<dbReference type="Gene3D" id="2.170.16.10">
    <property type="entry name" value="Hedgehog/Intein (Hint) domain"/>
    <property type="match status" value="2"/>
</dbReference>
<dbReference type="Pfam" id="PF14528">
    <property type="entry name" value="LAGLIDADG_3"/>
    <property type="match status" value="1"/>
</dbReference>
<feature type="domain" description="DOD-type homing endonuclease" evidence="3">
    <location>
        <begin position="465"/>
        <end position="598"/>
    </location>
</feature>
<evidence type="ECO:0000259" key="3">
    <source>
        <dbReference type="PROSITE" id="PS50819"/>
    </source>
</evidence>
<dbReference type="AlphaFoldDB" id="A0A6M5YLA5"/>
<dbReference type="InterPro" id="IPR007390">
    <property type="entry name" value="Spore_V_R"/>
</dbReference>
<dbReference type="InterPro" id="IPR006142">
    <property type="entry name" value="INTEIN"/>
</dbReference>
<dbReference type="InterPro" id="IPR027434">
    <property type="entry name" value="Homing_endonucl"/>
</dbReference>